<dbReference type="InterPro" id="IPR048366">
    <property type="entry name" value="TNP-like_GBD"/>
</dbReference>
<evidence type="ECO:0000259" key="1">
    <source>
        <dbReference type="Pfam" id="PF21788"/>
    </source>
</evidence>
<dbReference type="InParanoid" id="A0A6P7GZ12"/>
<sequence length="163" mass="18556">MEDKYNDYKMCNKLTEAHVKNLKKTKVSFAAQIFSARFAAAMKMLATHSPDMPKEAVNTAEFLLFMDKVFDSVNGAKVLPEGGKRLRMAVTSKSEHEQFWIEAVKVFETVKFIDIKRQPPSIKNWIHTLKGLKYLGNKLNKSGFQFLLWRTSLDPLGLTALGI</sequence>
<dbReference type="Pfam" id="PF21788">
    <property type="entry name" value="TNP-like_GBD"/>
    <property type="match status" value="1"/>
</dbReference>
<dbReference type="AlphaFoldDB" id="A0A6P7GZ12"/>
<evidence type="ECO:0000313" key="2">
    <source>
        <dbReference type="RefSeq" id="XP_028150678.1"/>
    </source>
</evidence>
<feature type="domain" description="Transposable element P transposase-like GTP-binding insertion" evidence="1">
    <location>
        <begin position="8"/>
        <end position="82"/>
    </location>
</feature>
<name>A0A6P7GZ12_DIAVI</name>
<protein>
    <submittedName>
        <fullName evidence="2">Uncharacterized protein LOC114344028</fullName>
    </submittedName>
</protein>
<proteinExistence type="predicted"/>
<organism evidence="2">
    <name type="scientific">Diabrotica virgifera virgifera</name>
    <name type="common">western corn rootworm</name>
    <dbReference type="NCBI Taxonomy" id="50390"/>
    <lineage>
        <taxon>Eukaryota</taxon>
        <taxon>Metazoa</taxon>
        <taxon>Ecdysozoa</taxon>
        <taxon>Arthropoda</taxon>
        <taxon>Hexapoda</taxon>
        <taxon>Insecta</taxon>
        <taxon>Pterygota</taxon>
        <taxon>Neoptera</taxon>
        <taxon>Endopterygota</taxon>
        <taxon>Coleoptera</taxon>
        <taxon>Polyphaga</taxon>
        <taxon>Cucujiformia</taxon>
        <taxon>Chrysomeloidea</taxon>
        <taxon>Chrysomelidae</taxon>
        <taxon>Galerucinae</taxon>
        <taxon>Diabroticina</taxon>
        <taxon>Diabroticites</taxon>
        <taxon>Diabrotica</taxon>
    </lineage>
</organism>
<reference evidence="2" key="1">
    <citation type="submission" date="2025-08" db="UniProtKB">
        <authorList>
            <consortium name="RefSeq"/>
        </authorList>
    </citation>
    <scope>IDENTIFICATION</scope>
    <source>
        <tissue evidence="2">Whole insect</tissue>
    </source>
</reference>
<dbReference type="RefSeq" id="XP_028150678.1">
    <property type="nucleotide sequence ID" value="XM_028294877.1"/>
</dbReference>
<accession>A0A6P7GZ12</accession>
<gene>
    <name evidence="2" type="primary">LOC114344028</name>
</gene>